<protein>
    <submittedName>
        <fullName evidence="2">Uncharacterized protein</fullName>
    </submittedName>
</protein>
<evidence type="ECO:0000313" key="2">
    <source>
        <dbReference type="EMBL" id="AVM87140.1"/>
    </source>
</evidence>
<proteinExistence type="predicted"/>
<feature type="region of interest" description="Disordered" evidence="1">
    <location>
        <begin position="116"/>
        <end position="161"/>
    </location>
</feature>
<reference evidence="2" key="1">
    <citation type="journal article" date="2018" name="Nature">
        <title>The evolutionary history of vertebrate RNA viruses.</title>
        <authorList>
            <person name="Shi M."/>
            <person name="Lin X.D."/>
            <person name="Chen X."/>
            <person name="Tian J.H."/>
            <person name="Chen L.J."/>
            <person name="Li K."/>
            <person name="Wang W."/>
            <person name="Eden J.S."/>
            <person name="Shen J.J."/>
            <person name="Liu L."/>
            <person name="Holmes E.C."/>
            <person name="Zhang Y.Z."/>
        </authorList>
    </citation>
    <scope>NUCLEOTIDE SEQUENCE</scope>
    <source>
        <strain evidence="2">LXMC182963</strain>
    </source>
</reference>
<name>A0A2P1GMC6_9VIRU</name>
<organism evidence="2">
    <name type="scientific">Beihai cephalopholis spiloparaea astrovirus</name>
    <dbReference type="NCBI Taxonomy" id="2116122"/>
    <lineage>
        <taxon>Viruses</taxon>
        <taxon>Riboviria</taxon>
        <taxon>Orthornavirae</taxon>
        <taxon>Pisuviricota</taxon>
        <taxon>Stelpaviricetes</taxon>
        <taxon>Stellavirales</taxon>
        <taxon>Astroviridae</taxon>
    </lineage>
</organism>
<evidence type="ECO:0000256" key="1">
    <source>
        <dbReference type="SAM" id="MobiDB-lite"/>
    </source>
</evidence>
<sequence length="161" mass="18862">MGNCNRTRAQPIDSVVQETDTYQEALRRWEDERETGSEYTEEEICELASRVLEFKPSHYSKRTHGCNFWNLDNHAFVSNRRLCRWIKREYEDYFNESDRQKLVAFLFYSPPTPVSGDYTEPQARPIDVNRVGDRGYSSSEDGDSFEFTQSEGSSRWSNASD</sequence>
<dbReference type="EMBL" id="MG599883">
    <property type="protein sequence ID" value="AVM87140.1"/>
    <property type="molecule type" value="Genomic_RNA"/>
</dbReference>
<accession>A0A2P1GMC6</accession>
<feature type="compositionally biased region" description="Polar residues" evidence="1">
    <location>
        <begin position="146"/>
        <end position="161"/>
    </location>
</feature>